<evidence type="ECO:0000256" key="20">
    <source>
        <dbReference type="RuleBase" id="RU004494"/>
    </source>
</evidence>
<reference evidence="23 24" key="1">
    <citation type="journal article" date="2020" name="MBio">
        <title>Erratum for Teymournejad et al., 'Isolation and Molecular Analysis of a Novel Neorickettsia Species That Causes Potomac Horse Fever'.</title>
        <authorList>
            <person name="Teymournejad O."/>
            <person name="Lin M."/>
            <person name="Bekebrede H."/>
            <person name="Kamr A."/>
            <person name="Toribio R.E."/>
            <person name="Arroyo L.G."/>
            <person name="Baird J.D."/>
            <person name="Rikihisa Y."/>
        </authorList>
    </citation>
    <scope>NUCLEOTIDE SEQUENCE [LARGE SCALE GENOMIC DNA]</scope>
    <source>
        <strain evidence="23 24">Fin17</strain>
    </source>
</reference>
<dbReference type="EMBL" id="CP047224">
    <property type="protein sequence ID" value="QHD65308.1"/>
    <property type="molecule type" value="Genomic_DNA"/>
</dbReference>
<dbReference type="Pfam" id="PF10399">
    <property type="entry name" value="UCR_Fe-S_N"/>
    <property type="match status" value="1"/>
</dbReference>
<dbReference type="GO" id="GO:0046872">
    <property type="term" value="F:metal ion binding"/>
    <property type="evidence" value="ECO:0007669"/>
    <property type="project" value="UniProtKB-KW"/>
</dbReference>
<evidence type="ECO:0000256" key="3">
    <source>
        <dbReference type="ARBA" id="ARBA00010651"/>
    </source>
</evidence>
<protein>
    <recommendedName>
        <fullName evidence="6 20">Ubiquinol-cytochrome c reductase iron-sulfur subunit</fullName>
        <ecNumber evidence="5 20">7.1.1.8</ecNumber>
    </recommendedName>
</protein>
<evidence type="ECO:0000256" key="6">
    <source>
        <dbReference type="ARBA" id="ARBA00019816"/>
    </source>
</evidence>
<comment type="similarity">
    <text evidence="3">Belongs to the Rieske iron-sulfur protein family.</text>
</comment>
<dbReference type="Pfam" id="PF00355">
    <property type="entry name" value="Rieske"/>
    <property type="match status" value="1"/>
</dbReference>
<keyword evidence="14" id="KW-1133">Transmembrane helix</keyword>
<dbReference type="CDD" id="cd03470">
    <property type="entry name" value="Rieske_cytochrome_bc1"/>
    <property type="match status" value="1"/>
</dbReference>
<keyword evidence="12" id="KW-1278">Translocase</keyword>
<evidence type="ECO:0000259" key="22">
    <source>
        <dbReference type="PROSITE" id="PS51296"/>
    </source>
</evidence>
<evidence type="ECO:0000256" key="7">
    <source>
        <dbReference type="ARBA" id="ARBA00022448"/>
    </source>
</evidence>
<dbReference type="PROSITE" id="PS51296">
    <property type="entry name" value="RIESKE"/>
    <property type="match status" value="1"/>
</dbReference>
<keyword evidence="24" id="KW-1185">Reference proteome</keyword>
<organism evidence="23 24">
    <name type="scientific">Neorickettsia findlayensis</name>
    <dbReference type="NCBI Taxonomy" id="2686014"/>
    <lineage>
        <taxon>Bacteria</taxon>
        <taxon>Pseudomonadati</taxon>
        <taxon>Pseudomonadota</taxon>
        <taxon>Alphaproteobacteria</taxon>
        <taxon>Rickettsiales</taxon>
        <taxon>Anaplasmataceae</taxon>
        <taxon>Neorickettsia</taxon>
    </lineage>
</organism>
<dbReference type="NCBIfam" id="TIGR01416">
    <property type="entry name" value="Rieske_proteo"/>
    <property type="match status" value="1"/>
</dbReference>
<keyword evidence="7 20" id="KW-0813">Transport</keyword>
<dbReference type="RefSeq" id="WP_160095585.1">
    <property type="nucleotide sequence ID" value="NZ_CP047224.1"/>
</dbReference>
<accession>A0A6P1GAG5</accession>
<comment type="miscellaneous">
    <text evidence="20">The Rieske protein is a high potential 2Fe-2S protein.</text>
</comment>
<keyword evidence="13 20" id="KW-0249">Electron transport</keyword>
<dbReference type="InterPro" id="IPR014349">
    <property type="entry name" value="Rieske_Fe-S_prot"/>
</dbReference>
<dbReference type="Proteomes" id="UP000464912">
    <property type="component" value="Chromosome"/>
</dbReference>
<evidence type="ECO:0000256" key="17">
    <source>
        <dbReference type="ARBA" id="ARBA00023136"/>
    </source>
</evidence>
<evidence type="ECO:0000256" key="19">
    <source>
        <dbReference type="ARBA" id="ARBA00029351"/>
    </source>
</evidence>
<keyword evidence="10" id="KW-0001">2Fe-2S</keyword>
<dbReference type="GO" id="GO:0051537">
    <property type="term" value="F:2 iron, 2 sulfur cluster binding"/>
    <property type="evidence" value="ECO:0007669"/>
    <property type="project" value="UniProtKB-KW"/>
</dbReference>
<dbReference type="InterPro" id="IPR019470">
    <property type="entry name" value="Ubiq_cytC_Rdtase_Fe-S_su_TAT"/>
</dbReference>
<dbReference type="Gene3D" id="1.20.5.510">
    <property type="entry name" value="Single helix bin"/>
    <property type="match status" value="1"/>
</dbReference>
<dbReference type="InterPro" id="IPR036922">
    <property type="entry name" value="Rieske_2Fe-2S_sf"/>
</dbReference>
<dbReference type="Gene3D" id="2.102.10.10">
    <property type="entry name" value="Rieske [2Fe-2S] iron-sulphur domain"/>
    <property type="match status" value="1"/>
</dbReference>
<keyword evidence="17" id="KW-0472">Membrane</keyword>
<name>A0A6P1GAG5_9RICK</name>
<keyword evidence="15" id="KW-0408">Iron</keyword>
<evidence type="ECO:0000256" key="16">
    <source>
        <dbReference type="ARBA" id="ARBA00023014"/>
    </source>
</evidence>
<evidence type="ECO:0000256" key="15">
    <source>
        <dbReference type="ARBA" id="ARBA00023004"/>
    </source>
</evidence>
<dbReference type="GO" id="GO:0008121">
    <property type="term" value="F:quinol-cytochrome-c reductase activity"/>
    <property type="evidence" value="ECO:0007669"/>
    <property type="project" value="UniProtKB-EC"/>
</dbReference>
<dbReference type="FunFam" id="2.102.10.10:FF:000001">
    <property type="entry name" value="Cytochrome b-c1 complex subunit Rieske, mitochondrial"/>
    <property type="match status" value="1"/>
</dbReference>
<evidence type="ECO:0000256" key="10">
    <source>
        <dbReference type="ARBA" id="ARBA00022714"/>
    </source>
</evidence>
<dbReference type="PANTHER" id="PTHR10134">
    <property type="entry name" value="CYTOCHROME B-C1 COMPLEX SUBUNIT RIESKE, MITOCHONDRIAL"/>
    <property type="match status" value="1"/>
</dbReference>
<dbReference type="SUPFAM" id="SSF50022">
    <property type="entry name" value="ISP domain"/>
    <property type="match status" value="1"/>
</dbReference>
<evidence type="ECO:0000256" key="11">
    <source>
        <dbReference type="ARBA" id="ARBA00022723"/>
    </source>
</evidence>
<evidence type="ECO:0000256" key="14">
    <source>
        <dbReference type="ARBA" id="ARBA00022989"/>
    </source>
</evidence>
<keyword evidence="18" id="KW-1015">Disulfide bond</keyword>
<evidence type="ECO:0000256" key="1">
    <source>
        <dbReference type="ARBA" id="ARBA00002444"/>
    </source>
</evidence>
<keyword evidence="16" id="KW-0411">Iron-sulfur</keyword>
<evidence type="ECO:0000256" key="5">
    <source>
        <dbReference type="ARBA" id="ARBA00012951"/>
    </source>
</evidence>
<evidence type="ECO:0000256" key="18">
    <source>
        <dbReference type="ARBA" id="ARBA00023157"/>
    </source>
</evidence>
<evidence type="ECO:0000313" key="23">
    <source>
        <dbReference type="EMBL" id="QHD65308.1"/>
    </source>
</evidence>
<evidence type="ECO:0000256" key="21">
    <source>
        <dbReference type="RuleBase" id="RU004497"/>
    </source>
</evidence>
<comment type="subunit">
    <text evidence="4 21">The main subunits of complex b-c1 are: cytochrome b, cytochrome c1 and the Rieske protein.</text>
</comment>
<comment type="subcellular location">
    <subcellularLocation>
        <location evidence="2">Cell membrane</location>
        <topology evidence="2">Single-pass membrane protein</topology>
    </subcellularLocation>
</comment>
<dbReference type="PRINTS" id="PR00162">
    <property type="entry name" value="RIESKE"/>
</dbReference>
<dbReference type="AlphaFoldDB" id="A0A6P1GAG5"/>
<proteinExistence type="inferred from homology"/>
<keyword evidence="11" id="KW-0479">Metal-binding</keyword>
<dbReference type="InterPro" id="IPR017941">
    <property type="entry name" value="Rieske_2Fe-2S"/>
</dbReference>
<feature type="domain" description="Rieske" evidence="22">
    <location>
        <begin position="77"/>
        <end position="165"/>
    </location>
</feature>
<evidence type="ECO:0000256" key="4">
    <source>
        <dbReference type="ARBA" id="ARBA00011649"/>
    </source>
</evidence>
<dbReference type="InterPro" id="IPR005805">
    <property type="entry name" value="Rieske_Fe-S_prot_C"/>
</dbReference>
<dbReference type="InterPro" id="IPR006317">
    <property type="entry name" value="Ubiquinol_cyt_c_Rdtase_Fe-S-su"/>
</dbReference>
<comment type="cofactor">
    <cofactor evidence="20">
        <name>[2Fe-2S] cluster</name>
        <dbReference type="ChEBI" id="CHEBI:190135"/>
    </cofactor>
    <text evidence="20">Binds 1 [2Fe-2S] cluster per subunit.</text>
</comment>
<comment type="function">
    <text evidence="1">Component of the ubiquinol-cytochrome c reductase complex (complex III or cytochrome b-c1 complex), which is a respiratory chain that generates an electrochemical potential coupled to ATP synthesis.</text>
</comment>
<gene>
    <name evidence="23" type="primary">petA</name>
    <name evidence="23" type="ORF">GP480_02515</name>
</gene>
<dbReference type="GO" id="GO:0005886">
    <property type="term" value="C:plasma membrane"/>
    <property type="evidence" value="ECO:0007669"/>
    <property type="project" value="UniProtKB-SubCell"/>
</dbReference>
<evidence type="ECO:0000256" key="12">
    <source>
        <dbReference type="ARBA" id="ARBA00022967"/>
    </source>
</evidence>
<evidence type="ECO:0000256" key="8">
    <source>
        <dbReference type="ARBA" id="ARBA00022475"/>
    </source>
</evidence>
<keyword evidence="9" id="KW-0812">Transmembrane</keyword>
<comment type="catalytic activity">
    <reaction evidence="19 20">
        <text>a quinol + 2 Fe(III)-[cytochrome c](out) = a quinone + 2 Fe(II)-[cytochrome c](out) + 2 H(+)(out)</text>
        <dbReference type="Rhea" id="RHEA:11484"/>
        <dbReference type="Rhea" id="RHEA-COMP:10350"/>
        <dbReference type="Rhea" id="RHEA-COMP:14399"/>
        <dbReference type="ChEBI" id="CHEBI:15378"/>
        <dbReference type="ChEBI" id="CHEBI:24646"/>
        <dbReference type="ChEBI" id="CHEBI:29033"/>
        <dbReference type="ChEBI" id="CHEBI:29034"/>
        <dbReference type="ChEBI" id="CHEBI:132124"/>
        <dbReference type="EC" id="7.1.1.8"/>
    </reaction>
</comment>
<reference evidence="23 24" key="2">
    <citation type="journal article" date="2020" name="MBio">
        <title>Isolation and Molecular Analysis of a Novel Neorickettsia Species That Causes Potomac Horse Fever.</title>
        <authorList>
            <person name="Teymournejad O."/>
            <person name="Lin M."/>
            <person name="Bekebrede H."/>
            <person name="Kamr A."/>
            <person name="Toribio R.E."/>
            <person name="Arroyo L.G."/>
            <person name="Baird J.D."/>
            <person name="Rikihisa Y."/>
        </authorList>
    </citation>
    <scope>NUCLEOTIDE SEQUENCE [LARGE SCALE GENOMIC DNA]</scope>
    <source>
        <strain evidence="23 24">Fin17</strain>
    </source>
</reference>
<keyword evidence="8" id="KW-1003">Cell membrane</keyword>
<dbReference type="EC" id="7.1.1.8" evidence="5 20"/>
<evidence type="ECO:0000256" key="2">
    <source>
        <dbReference type="ARBA" id="ARBA00004162"/>
    </source>
</evidence>
<evidence type="ECO:0000313" key="24">
    <source>
        <dbReference type="Proteomes" id="UP000464912"/>
    </source>
</evidence>
<sequence length="173" mass="18685">MVDKKRRDFIVTTTVAFGAGGAIAATWPLLKSFGPSADVLATATREVDISSVEPGQSVKVLWQGKPVYIRNRTEEEIKIAQNADLASLKDPELDAVRVKPNKENWLVVVGVCTHLGCVPLSNANGTFFCPCHGSHYDTSGRVVSGPAPTNLIVPDYYFINDTTVIIGAKEKNV</sequence>
<dbReference type="KEGG" id="nef:GP480_02515"/>
<evidence type="ECO:0000256" key="13">
    <source>
        <dbReference type="ARBA" id="ARBA00022982"/>
    </source>
</evidence>
<evidence type="ECO:0000256" key="9">
    <source>
        <dbReference type="ARBA" id="ARBA00022692"/>
    </source>
</evidence>